<sequence length="243" mass="26846">RKVGVVTQSENGPCPLLAIANALSLRGSAVLSALSEVNNQDLCNLIVEIIMSSLTSNKVSKPETEAIDSNIIDILPKMVNGLDVNVKFDAITSFEKTPEIQVFDRLSIPLVHGWLADPDDYPTYEAVANSFYNELVVAAVSSPSSAVQERHSKNDLICDFLQYSSTQLTKTGLMALHCIEEAVQHVFFRNNHFNVLIRERGSIYLLVTDVAFLSMDNVVWERLDSITGATEYVDCDFVKASFP</sequence>
<dbReference type="EMBL" id="HACM01003427">
    <property type="protein sequence ID" value="CRZ03869.1"/>
    <property type="molecule type" value="Transcribed_RNA"/>
</dbReference>
<feature type="domain" description="MINDY deubiquitinase" evidence="1">
    <location>
        <begin position="2"/>
        <end position="237"/>
    </location>
</feature>
<dbReference type="Pfam" id="PF04424">
    <property type="entry name" value="MINDY_DUB"/>
    <property type="match status" value="1"/>
</dbReference>
<dbReference type="InterPro" id="IPR033979">
    <property type="entry name" value="MINDY_domain"/>
</dbReference>
<dbReference type="GO" id="GO:0004843">
    <property type="term" value="F:cysteine-type deubiquitinase activity"/>
    <property type="evidence" value="ECO:0007669"/>
    <property type="project" value="InterPro"/>
</dbReference>
<proteinExistence type="predicted"/>
<feature type="non-terminal residue" evidence="2">
    <location>
        <position position="243"/>
    </location>
</feature>
<evidence type="ECO:0000259" key="1">
    <source>
        <dbReference type="Pfam" id="PF04424"/>
    </source>
</evidence>
<name>A0A0H5R6I1_9EUKA</name>
<dbReference type="GO" id="GO:0005829">
    <property type="term" value="C:cytosol"/>
    <property type="evidence" value="ECO:0007669"/>
    <property type="project" value="TreeGrafter"/>
</dbReference>
<dbReference type="GO" id="GO:1990380">
    <property type="term" value="F:K48-linked deubiquitinase activity"/>
    <property type="evidence" value="ECO:0007669"/>
    <property type="project" value="InterPro"/>
</dbReference>
<dbReference type="PANTHER" id="PTHR18063">
    <property type="entry name" value="NF-E2 INDUCIBLE PROTEIN"/>
    <property type="match status" value="1"/>
</dbReference>
<dbReference type="GO" id="GO:0016807">
    <property type="term" value="F:cysteine-type carboxypeptidase activity"/>
    <property type="evidence" value="ECO:0007669"/>
    <property type="project" value="TreeGrafter"/>
</dbReference>
<dbReference type="AlphaFoldDB" id="A0A0H5R6I1"/>
<reference evidence="2" key="1">
    <citation type="submission" date="2015-04" db="EMBL/GenBank/DDBJ databases">
        <title>The genome sequence of the plant pathogenic Rhizarian Plasmodiophora brassicae reveals insights in its biotrophic life cycle and the origin of chitin synthesis.</title>
        <authorList>
            <person name="Schwelm A."/>
            <person name="Fogelqvist J."/>
            <person name="Knaust A."/>
            <person name="Julke S."/>
            <person name="Lilja T."/>
            <person name="Dhandapani V."/>
            <person name="Bonilla-Rosso G."/>
            <person name="Karlsson M."/>
            <person name="Shevchenko A."/>
            <person name="Choi S.R."/>
            <person name="Kim H.G."/>
            <person name="Park J.Y."/>
            <person name="Lim Y.P."/>
            <person name="Ludwig-Muller J."/>
            <person name="Dixelius C."/>
        </authorList>
    </citation>
    <scope>NUCLEOTIDE SEQUENCE</scope>
    <source>
        <tissue evidence="2">Potato root galls</tissue>
    </source>
</reference>
<protein>
    <recommendedName>
        <fullName evidence="1">MINDY deubiquitinase domain-containing protein</fullName>
    </recommendedName>
</protein>
<accession>A0A0H5R6I1</accession>
<dbReference type="GO" id="GO:0071108">
    <property type="term" value="P:protein K48-linked deubiquitination"/>
    <property type="evidence" value="ECO:0007669"/>
    <property type="project" value="TreeGrafter"/>
</dbReference>
<organism evidence="2">
    <name type="scientific">Spongospora subterranea</name>
    <dbReference type="NCBI Taxonomy" id="70186"/>
    <lineage>
        <taxon>Eukaryota</taxon>
        <taxon>Sar</taxon>
        <taxon>Rhizaria</taxon>
        <taxon>Endomyxa</taxon>
        <taxon>Phytomyxea</taxon>
        <taxon>Plasmodiophorida</taxon>
        <taxon>Plasmodiophoridae</taxon>
        <taxon>Spongospora</taxon>
    </lineage>
</organism>
<feature type="non-terminal residue" evidence="2">
    <location>
        <position position="1"/>
    </location>
</feature>
<dbReference type="GO" id="GO:0071944">
    <property type="term" value="C:cell periphery"/>
    <property type="evidence" value="ECO:0007669"/>
    <property type="project" value="TreeGrafter"/>
</dbReference>
<evidence type="ECO:0000313" key="2">
    <source>
        <dbReference type="EMBL" id="CRZ03869.1"/>
    </source>
</evidence>
<dbReference type="PANTHER" id="PTHR18063:SF6">
    <property type="entry name" value="UBIQUITIN CARBOXYL-TERMINAL HYDROLASE"/>
    <property type="match status" value="1"/>
</dbReference>
<dbReference type="InterPro" id="IPR007518">
    <property type="entry name" value="MINDY"/>
</dbReference>